<evidence type="ECO:0000313" key="10">
    <source>
        <dbReference type="EMBL" id="GGO46238.1"/>
    </source>
</evidence>
<feature type="transmembrane region" description="Helical" evidence="9">
    <location>
        <begin position="149"/>
        <end position="168"/>
    </location>
</feature>
<feature type="transmembrane region" description="Helical" evidence="9">
    <location>
        <begin position="180"/>
        <end position="200"/>
    </location>
</feature>
<keyword evidence="3" id="KW-0813">Transport</keyword>
<evidence type="ECO:0000256" key="9">
    <source>
        <dbReference type="SAM" id="Phobius"/>
    </source>
</evidence>
<feature type="transmembrane region" description="Helical" evidence="9">
    <location>
        <begin position="122"/>
        <end position="143"/>
    </location>
</feature>
<reference evidence="11" key="1">
    <citation type="journal article" date="2019" name="Int. J. Syst. Evol. Microbiol.">
        <title>The Global Catalogue of Microorganisms (GCM) 10K type strain sequencing project: providing services to taxonomists for standard genome sequencing and annotation.</title>
        <authorList>
            <consortium name="The Broad Institute Genomics Platform"/>
            <consortium name="The Broad Institute Genome Sequencing Center for Infectious Disease"/>
            <person name="Wu L."/>
            <person name="Ma J."/>
        </authorList>
    </citation>
    <scope>NUCLEOTIDE SEQUENCE [LARGE SCALE GENOMIC DNA]</scope>
    <source>
        <strain evidence="11">CGMCC 1.7064</strain>
    </source>
</reference>
<evidence type="ECO:0000256" key="3">
    <source>
        <dbReference type="ARBA" id="ARBA00022448"/>
    </source>
</evidence>
<evidence type="ECO:0000256" key="4">
    <source>
        <dbReference type="ARBA" id="ARBA00022475"/>
    </source>
</evidence>
<evidence type="ECO:0000256" key="7">
    <source>
        <dbReference type="ARBA" id="ARBA00023136"/>
    </source>
</evidence>
<evidence type="ECO:0000313" key="11">
    <source>
        <dbReference type="Proteomes" id="UP000642509"/>
    </source>
</evidence>
<comment type="similarity">
    <text evidence="2">Belongs to the binding-protein-dependent transport system permease family. FecCD subfamily.</text>
</comment>
<sequence>MTLTATSTATRPSRRRPGTDAPRSPALPTRTAWRRRLAWLGAGLVVLVLLCAASVAIGSRTVDMPAIVEALGSLGEPVEGLDQAAVVKRIPRTVLALVVGAALGVAGAVMQGVTRNPLADPGILGINMGASLAVVVGMAWFGMFAAHHMIWMAILGAALTAVLVYAIASAGRSGASPLKLALAGAALTAVATSFITAVAMPRGDISANIRSWQIGGVGGAAWDAIGLVAPFLAVGMLLALASARSLNSLALGDDLAAGLGERVMLARGLAALSSVLLAGAATAVAGPIGFVGLVVPHACRLLAGPDHRWLLSYSAVAGAGLLLASDVLGRIIARPSEIDVGILTALIGAPFFIHIVRQRKVREL</sequence>
<protein>
    <submittedName>
        <fullName evidence="10">ABC transporter permease</fullName>
    </submittedName>
</protein>
<proteinExistence type="inferred from homology"/>
<dbReference type="RefSeq" id="WP_373286717.1">
    <property type="nucleotide sequence ID" value="NZ_BAAAOU010000011.1"/>
</dbReference>
<organism evidence="10 11">
    <name type="scientific">Citricoccus zhacaiensis</name>
    <dbReference type="NCBI Taxonomy" id="489142"/>
    <lineage>
        <taxon>Bacteria</taxon>
        <taxon>Bacillati</taxon>
        <taxon>Actinomycetota</taxon>
        <taxon>Actinomycetes</taxon>
        <taxon>Micrococcales</taxon>
        <taxon>Micrococcaceae</taxon>
        <taxon>Citricoccus</taxon>
    </lineage>
</organism>
<evidence type="ECO:0000256" key="1">
    <source>
        <dbReference type="ARBA" id="ARBA00004651"/>
    </source>
</evidence>
<keyword evidence="6 9" id="KW-1133">Transmembrane helix</keyword>
<accession>A0ABQ2M2X0</accession>
<evidence type="ECO:0000256" key="6">
    <source>
        <dbReference type="ARBA" id="ARBA00022989"/>
    </source>
</evidence>
<feature type="transmembrane region" description="Helical" evidence="9">
    <location>
        <begin position="220"/>
        <end position="241"/>
    </location>
</feature>
<feature type="transmembrane region" description="Helical" evidence="9">
    <location>
        <begin position="37"/>
        <end position="57"/>
    </location>
</feature>
<comment type="subcellular location">
    <subcellularLocation>
        <location evidence="1">Cell membrane</location>
        <topology evidence="1">Multi-pass membrane protein</topology>
    </subcellularLocation>
</comment>
<dbReference type="InterPro" id="IPR000522">
    <property type="entry name" value="ABC_transptr_permease_BtuC"/>
</dbReference>
<gene>
    <name evidence="10" type="ORF">GCM10010977_20740</name>
</gene>
<feature type="transmembrane region" description="Helical" evidence="9">
    <location>
        <begin position="310"/>
        <end position="328"/>
    </location>
</feature>
<dbReference type="Proteomes" id="UP000642509">
    <property type="component" value="Unassembled WGS sequence"/>
</dbReference>
<feature type="region of interest" description="Disordered" evidence="8">
    <location>
        <begin position="1"/>
        <end position="27"/>
    </location>
</feature>
<feature type="transmembrane region" description="Helical" evidence="9">
    <location>
        <begin position="340"/>
        <end position="357"/>
    </location>
</feature>
<feature type="transmembrane region" description="Helical" evidence="9">
    <location>
        <begin position="269"/>
        <end position="290"/>
    </location>
</feature>
<evidence type="ECO:0000256" key="2">
    <source>
        <dbReference type="ARBA" id="ARBA00007935"/>
    </source>
</evidence>
<comment type="caution">
    <text evidence="10">The sequence shown here is derived from an EMBL/GenBank/DDBJ whole genome shotgun (WGS) entry which is preliminary data.</text>
</comment>
<dbReference type="Gene3D" id="1.10.3470.10">
    <property type="entry name" value="ABC transporter involved in vitamin B12 uptake, BtuC"/>
    <property type="match status" value="1"/>
</dbReference>
<dbReference type="CDD" id="cd06550">
    <property type="entry name" value="TM_ABC_iron-siderophores_like"/>
    <property type="match status" value="1"/>
</dbReference>
<keyword evidence="7 9" id="KW-0472">Membrane</keyword>
<feature type="transmembrane region" description="Helical" evidence="9">
    <location>
        <begin position="90"/>
        <end position="110"/>
    </location>
</feature>
<dbReference type="EMBL" id="BMLQ01000005">
    <property type="protein sequence ID" value="GGO46238.1"/>
    <property type="molecule type" value="Genomic_DNA"/>
</dbReference>
<name>A0ABQ2M2X0_9MICC</name>
<evidence type="ECO:0000256" key="8">
    <source>
        <dbReference type="SAM" id="MobiDB-lite"/>
    </source>
</evidence>
<keyword evidence="4" id="KW-1003">Cell membrane</keyword>
<dbReference type="SUPFAM" id="SSF81345">
    <property type="entry name" value="ABC transporter involved in vitamin B12 uptake, BtuC"/>
    <property type="match status" value="1"/>
</dbReference>
<evidence type="ECO:0000256" key="5">
    <source>
        <dbReference type="ARBA" id="ARBA00022692"/>
    </source>
</evidence>
<keyword evidence="5 9" id="KW-0812">Transmembrane</keyword>
<dbReference type="InterPro" id="IPR037294">
    <property type="entry name" value="ABC_BtuC-like"/>
</dbReference>
<keyword evidence="11" id="KW-1185">Reference proteome</keyword>
<feature type="compositionally biased region" description="Low complexity" evidence="8">
    <location>
        <begin position="1"/>
        <end position="11"/>
    </location>
</feature>
<dbReference type="PANTHER" id="PTHR30472">
    <property type="entry name" value="FERRIC ENTEROBACTIN TRANSPORT SYSTEM PERMEASE PROTEIN"/>
    <property type="match status" value="1"/>
</dbReference>
<dbReference type="PANTHER" id="PTHR30472:SF1">
    <property type="entry name" value="FE(3+) DICITRATE TRANSPORT SYSTEM PERMEASE PROTEIN FECC-RELATED"/>
    <property type="match status" value="1"/>
</dbReference>
<dbReference type="Pfam" id="PF01032">
    <property type="entry name" value="FecCD"/>
    <property type="match status" value="1"/>
</dbReference>